<feature type="region of interest" description="Disordered" evidence="1">
    <location>
        <begin position="14"/>
        <end position="66"/>
    </location>
</feature>
<dbReference type="EMBL" id="JBHSWD010000001">
    <property type="protein sequence ID" value="MFC6591731.1"/>
    <property type="molecule type" value="Genomic_DNA"/>
</dbReference>
<name>A0ABW1YBP8_9DEIO</name>
<evidence type="ECO:0008006" key="4">
    <source>
        <dbReference type="Google" id="ProtNLM"/>
    </source>
</evidence>
<accession>A0ABW1YBP8</accession>
<proteinExistence type="predicted"/>
<evidence type="ECO:0000256" key="1">
    <source>
        <dbReference type="SAM" id="MobiDB-lite"/>
    </source>
</evidence>
<feature type="compositionally biased region" description="Pro residues" evidence="1">
    <location>
        <begin position="32"/>
        <end position="44"/>
    </location>
</feature>
<evidence type="ECO:0000313" key="2">
    <source>
        <dbReference type="EMBL" id="MFC6591731.1"/>
    </source>
</evidence>
<sequence>MGLDALRALGVPLTETPQGLSVPAPAGIPAATLPPSPDLPPPSQDPATLRPVAAPAGATGPNPLRSVRHSRALYRTVEVQRVVLELSAPSLYQAGPQGQSVRLWLPGVAAAPQTELLPSGDLLSLSSAAGGTQLDLQTGPGKSRVFTLENPPRVVIDTVTHLDTRVPPPVDPANLPPA</sequence>
<comment type="caution">
    <text evidence="2">The sequence shown here is derived from an EMBL/GenBank/DDBJ whole genome shotgun (WGS) entry which is preliminary data.</text>
</comment>
<protein>
    <recommendedName>
        <fullName evidence="4">DUF4115 domain-containing protein</fullName>
    </recommendedName>
</protein>
<evidence type="ECO:0000313" key="3">
    <source>
        <dbReference type="Proteomes" id="UP001596297"/>
    </source>
</evidence>
<reference evidence="3" key="1">
    <citation type="journal article" date="2019" name="Int. J. Syst. Evol. Microbiol.">
        <title>The Global Catalogue of Microorganisms (GCM) 10K type strain sequencing project: providing services to taxonomists for standard genome sequencing and annotation.</title>
        <authorList>
            <consortium name="The Broad Institute Genomics Platform"/>
            <consortium name="The Broad Institute Genome Sequencing Center for Infectious Disease"/>
            <person name="Wu L."/>
            <person name="Ma J."/>
        </authorList>
    </citation>
    <scope>NUCLEOTIDE SEQUENCE [LARGE SCALE GENOMIC DNA]</scope>
    <source>
        <strain evidence="3">CGMCC 1.15772</strain>
    </source>
</reference>
<gene>
    <name evidence="2" type="ORF">ACFP81_06695</name>
</gene>
<organism evidence="2 3">
    <name type="scientific">Deinococcus lacus</name>
    <dbReference type="NCBI Taxonomy" id="392561"/>
    <lineage>
        <taxon>Bacteria</taxon>
        <taxon>Thermotogati</taxon>
        <taxon>Deinococcota</taxon>
        <taxon>Deinococci</taxon>
        <taxon>Deinococcales</taxon>
        <taxon>Deinococcaceae</taxon>
        <taxon>Deinococcus</taxon>
    </lineage>
</organism>
<dbReference type="Proteomes" id="UP001596297">
    <property type="component" value="Unassembled WGS sequence"/>
</dbReference>
<dbReference type="RefSeq" id="WP_380082738.1">
    <property type="nucleotide sequence ID" value="NZ_JBHSWD010000001.1"/>
</dbReference>
<keyword evidence="3" id="KW-1185">Reference proteome</keyword>